<evidence type="ECO:0000256" key="7">
    <source>
        <dbReference type="SAM" id="Phobius"/>
    </source>
</evidence>
<evidence type="ECO:0000259" key="8">
    <source>
        <dbReference type="Pfam" id="PF04239"/>
    </source>
</evidence>
<sequence>MGGVIAYALRCIIMLLVTWTAVRIIGKKSISNMTSYDLAAIMLITTVAAEPLVYKIPSKATAGVFVLMIATILLGYLSLKKFFYNIDSKPIIVVADGIIQEQELRYSKMNIPLLLSELRLKGYQNIGDVRYAIIEPSGKLSVVPTSQARPLQPSDMGIPPSPVSLSFPLIIDGEVNHENLKFLQKDQNWLLTHLRTHAVQSISEVSFAQMDSSGKIHIIKRHQKTQTPNIY</sequence>
<comment type="similarity">
    <text evidence="2">Belongs to the UPF0702 family.</text>
</comment>
<dbReference type="PANTHER" id="PTHR34582:SF2">
    <property type="entry name" value="UPF0702 TRANSMEMBRANE PROTEIN YDFR"/>
    <property type="match status" value="1"/>
</dbReference>
<dbReference type="EMBL" id="BMIN01000005">
    <property type="protein sequence ID" value="GGD08503.1"/>
    <property type="molecule type" value="Genomic_DNA"/>
</dbReference>
<organism evidence="9 10">
    <name type="scientific">Pontibacillus salipaludis</name>
    <dbReference type="NCBI Taxonomy" id="1697394"/>
    <lineage>
        <taxon>Bacteria</taxon>
        <taxon>Bacillati</taxon>
        <taxon>Bacillota</taxon>
        <taxon>Bacilli</taxon>
        <taxon>Bacillales</taxon>
        <taxon>Bacillaceae</taxon>
        <taxon>Pontibacillus</taxon>
    </lineage>
</organism>
<evidence type="ECO:0000256" key="1">
    <source>
        <dbReference type="ARBA" id="ARBA00004651"/>
    </source>
</evidence>
<comment type="subcellular location">
    <subcellularLocation>
        <location evidence="1">Cell membrane</location>
        <topology evidence="1">Multi-pass membrane protein</topology>
    </subcellularLocation>
</comment>
<evidence type="ECO:0000256" key="6">
    <source>
        <dbReference type="ARBA" id="ARBA00023136"/>
    </source>
</evidence>
<dbReference type="InterPro" id="IPR007353">
    <property type="entry name" value="DUF421"/>
</dbReference>
<comment type="caution">
    <text evidence="9">The sequence shown here is derived from an EMBL/GenBank/DDBJ whole genome shotgun (WGS) entry which is preliminary data.</text>
</comment>
<dbReference type="InterPro" id="IPR023090">
    <property type="entry name" value="UPF0702_alpha/beta_dom_sf"/>
</dbReference>
<reference evidence="10" key="1">
    <citation type="journal article" date="2019" name="Int. J. Syst. Evol. Microbiol.">
        <title>The Global Catalogue of Microorganisms (GCM) 10K type strain sequencing project: providing services to taxonomists for standard genome sequencing and annotation.</title>
        <authorList>
            <consortium name="The Broad Institute Genomics Platform"/>
            <consortium name="The Broad Institute Genome Sequencing Center for Infectious Disease"/>
            <person name="Wu L."/>
            <person name="Ma J."/>
        </authorList>
    </citation>
    <scope>NUCLEOTIDE SEQUENCE [LARGE SCALE GENOMIC DNA]</scope>
    <source>
        <strain evidence="10">CGMCC 1.15353</strain>
    </source>
</reference>
<gene>
    <name evidence="9" type="primary">ykjA</name>
    <name evidence="9" type="ORF">GCM10011389_15140</name>
</gene>
<dbReference type="PANTHER" id="PTHR34582">
    <property type="entry name" value="UPF0702 TRANSMEMBRANE PROTEIN YCAP"/>
    <property type="match status" value="1"/>
</dbReference>
<accession>A0ABQ1Q0V1</accession>
<protein>
    <submittedName>
        <fullName evidence="9">UPF0702 transmembrane protein YkjA</fullName>
    </submittedName>
</protein>
<feature type="transmembrane region" description="Helical" evidence="7">
    <location>
        <begin position="6"/>
        <end position="26"/>
    </location>
</feature>
<keyword evidence="10" id="KW-1185">Reference proteome</keyword>
<name>A0ABQ1Q0V1_9BACI</name>
<dbReference type="Proteomes" id="UP000642571">
    <property type="component" value="Unassembled WGS sequence"/>
</dbReference>
<dbReference type="RefSeq" id="WP_188652431.1">
    <property type="nucleotide sequence ID" value="NZ_BMIN01000005.1"/>
</dbReference>
<feature type="domain" description="YetF C-terminal" evidence="8">
    <location>
        <begin position="81"/>
        <end position="199"/>
    </location>
</feature>
<dbReference type="Gene3D" id="3.30.240.20">
    <property type="entry name" value="bsu07140 like domains"/>
    <property type="match status" value="2"/>
</dbReference>
<feature type="transmembrane region" description="Helical" evidence="7">
    <location>
        <begin position="60"/>
        <end position="79"/>
    </location>
</feature>
<keyword evidence="3" id="KW-1003">Cell membrane</keyword>
<evidence type="ECO:0000256" key="2">
    <source>
        <dbReference type="ARBA" id="ARBA00006448"/>
    </source>
</evidence>
<keyword evidence="4 7" id="KW-0812">Transmembrane</keyword>
<feature type="transmembrane region" description="Helical" evidence="7">
    <location>
        <begin position="38"/>
        <end position="54"/>
    </location>
</feature>
<evidence type="ECO:0000256" key="4">
    <source>
        <dbReference type="ARBA" id="ARBA00022692"/>
    </source>
</evidence>
<proteinExistence type="inferred from homology"/>
<evidence type="ECO:0000313" key="9">
    <source>
        <dbReference type="EMBL" id="GGD08503.1"/>
    </source>
</evidence>
<evidence type="ECO:0000256" key="5">
    <source>
        <dbReference type="ARBA" id="ARBA00022989"/>
    </source>
</evidence>
<keyword evidence="6 7" id="KW-0472">Membrane</keyword>
<dbReference type="Pfam" id="PF04239">
    <property type="entry name" value="DUF421"/>
    <property type="match status" value="1"/>
</dbReference>
<evidence type="ECO:0000313" key="10">
    <source>
        <dbReference type="Proteomes" id="UP000642571"/>
    </source>
</evidence>
<evidence type="ECO:0000256" key="3">
    <source>
        <dbReference type="ARBA" id="ARBA00022475"/>
    </source>
</evidence>
<keyword evidence="5 7" id="KW-1133">Transmembrane helix</keyword>